<dbReference type="eggNOG" id="KOG0845">
    <property type="taxonomic scope" value="Eukaryota"/>
</dbReference>
<feature type="compositionally biased region" description="Polar residues" evidence="7">
    <location>
        <begin position="445"/>
        <end position="456"/>
    </location>
</feature>
<dbReference type="RefSeq" id="XP_001645717.1">
    <property type="nucleotide sequence ID" value="XM_001645667.1"/>
</dbReference>
<dbReference type="Gene3D" id="4.10.1000.10">
    <property type="entry name" value="Zinc finger, CCCH-type"/>
    <property type="match status" value="1"/>
</dbReference>
<feature type="region of interest" description="Disordered" evidence="7">
    <location>
        <begin position="478"/>
        <end position="580"/>
    </location>
</feature>
<feature type="compositionally biased region" description="Low complexity" evidence="7">
    <location>
        <begin position="433"/>
        <end position="444"/>
    </location>
</feature>
<evidence type="ECO:0000256" key="2">
    <source>
        <dbReference type="ARBA" id="ARBA00022723"/>
    </source>
</evidence>
<feature type="region of interest" description="Disordered" evidence="7">
    <location>
        <begin position="427"/>
        <end position="456"/>
    </location>
</feature>
<dbReference type="Proteomes" id="UP000000267">
    <property type="component" value="Unassembled WGS sequence"/>
</dbReference>
<dbReference type="KEGG" id="vpo:Kpol_1043p49"/>
<keyword evidence="2 6" id="KW-0479">Metal-binding</keyword>
<comment type="subcellular location">
    <subcellularLocation>
        <location evidence="1">Nucleus</location>
    </subcellularLocation>
</comment>
<feature type="compositionally biased region" description="Polar residues" evidence="7">
    <location>
        <begin position="378"/>
        <end position="397"/>
    </location>
</feature>
<feature type="zinc finger region" description="C3H1-type" evidence="6">
    <location>
        <begin position="7"/>
        <end position="34"/>
    </location>
</feature>
<dbReference type="PANTHER" id="PTHR46527">
    <property type="entry name" value="NUCLEOPORIN-LIKE PROTEIN 2"/>
    <property type="match status" value="1"/>
</dbReference>
<keyword evidence="4 6" id="KW-0862">Zinc</keyword>
<dbReference type="InterPro" id="IPR000571">
    <property type="entry name" value="Znf_CCCH"/>
</dbReference>
<dbReference type="GO" id="GO:0008270">
    <property type="term" value="F:zinc ion binding"/>
    <property type="evidence" value="ECO:0007669"/>
    <property type="project" value="UniProtKB-KW"/>
</dbReference>
<evidence type="ECO:0000256" key="4">
    <source>
        <dbReference type="ARBA" id="ARBA00022833"/>
    </source>
</evidence>
<dbReference type="SUPFAM" id="SSF90229">
    <property type="entry name" value="CCCH zinc finger"/>
    <property type="match status" value="1"/>
</dbReference>
<dbReference type="SMART" id="SM00356">
    <property type="entry name" value="ZnF_C3H1"/>
    <property type="match status" value="1"/>
</dbReference>
<dbReference type="Pfam" id="PF00642">
    <property type="entry name" value="zf-CCCH"/>
    <property type="match status" value="1"/>
</dbReference>
<dbReference type="OMA" id="PNRHDIC"/>
<sequence>MSYYNRGKSSTPCKYFQQGYCNKGNNCKFAHVLNNGNGGSTANKEGKSDAEKLKNFISPNSFNYLQKSTIGDINESKDFQVKPLASSYSSEVPCALNLINGRDYSLEESRLQYYEARQNGSVPQYESQLNARLADMQKCFNHIRAHPDWAARYLQKGTKEISETGRTTNTAPFCNFPLDLNAPVSNPAFGSNPFTSGGSANTSAFGGSANNAFGKPNFGASESPFRSTMGTGSSNLGASVQSPSACAGSAFGTPSFGSKTFGSQTNQASVGGAFGKPAFGAPSSTSNAFGAGSTTSSSFGAPSFGSAPSNTTGNTSSFGGAESSAFGKPAFGASTQPFGSSSATSSAFGAPAFGSTATSFGQVEGTFGSGSAFGKPSFGSSQGTANTSPFGSLQGNENKGAASAFESSSFGTSGFGSAQNNAITQQKNQSPFGSLSVSGQSQQSTNTPAFGTAPAGQNTSSAFGAVANGGAAGFGAFSSQPSESSAFGSTAKSPFGSIQQTGQNQTPAQSAFGATTTPSNGASQPFGLSNANINSPFGNMGVKPQSPFASQSSSTISAPMAGSNLNQGAPSDDDKREPDSLLEETLAKFKSESFTLGGVPDIPPPMVLCT</sequence>
<dbReference type="InParanoid" id="A7TIR7"/>
<evidence type="ECO:0000256" key="3">
    <source>
        <dbReference type="ARBA" id="ARBA00022771"/>
    </source>
</evidence>
<dbReference type="InterPro" id="IPR036855">
    <property type="entry name" value="Znf_CCCH_sf"/>
</dbReference>
<dbReference type="PhylomeDB" id="A7TIR7"/>
<dbReference type="GO" id="GO:0005634">
    <property type="term" value="C:nucleus"/>
    <property type="evidence" value="ECO:0007669"/>
    <property type="project" value="UniProtKB-SubCell"/>
</dbReference>
<keyword evidence="3 6" id="KW-0863">Zinc-finger</keyword>
<protein>
    <recommendedName>
        <fullName evidence="8">C3H1-type domain-containing protein</fullName>
    </recommendedName>
</protein>
<evidence type="ECO:0000256" key="5">
    <source>
        <dbReference type="ARBA" id="ARBA00023242"/>
    </source>
</evidence>
<evidence type="ECO:0000256" key="7">
    <source>
        <dbReference type="SAM" id="MobiDB-lite"/>
    </source>
</evidence>
<dbReference type="HOGENOM" id="CLU_456507_0_0_1"/>
<reference evidence="9 10" key="1">
    <citation type="journal article" date="2007" name="Proc. Natl. Acad. Sci. U.S.A.">
        <title>Independent sorting-out of thousands of duplicated gene pairs in two yeast species descended from a whole-genome duplication.</title>
        <authorList>
            <person name="Scannell D.R."/>
            <person name="Frank A.C."/>
            <person name="Conant G.C."/>
            <person name="Byrne K.P."/>
            <person name="Woolfit M."/>
            <person name="Wolfe K.H."/>
        </authorList>
    </citation>
    <scope>NUCLEOTIDE SEQUENCE [LARGE SCALE GENOMIC DNA]</scope>
    <source>
        <strain evidence="10">ATCC 22028 / DSM 70294 / BCRC 21397 / CBS 2163 / NBRC 10782 / NRRL Y-8283 / UCD 57-17</strain>
    </source>
</reference>
<proteinExistence type="predicted"/>
<dbReference type="PANTHER" id="PTHR46527:SF1">
    <property type="entry name" value="NUCLEOPORIN NUP42"/>
    <property type="match status" value="1"/>
</dbReference>
<accession>A7TIR7</accession>
<name>A7TIR7_VANPO</name>
<dbReference type="PROSITE" id="PS50103">
    <property type="entry name" value="ZF_C3H1"/>
    <property type="match status" value="1"/>
</dbReference>
<keyword evidence="10" id="KW-1185">Reference proteome</keyword>
<organism evidence="10">
    <name type="scientific">Vanderwaltozyma polyspora (strain ATCC 22028 / DSM 70294 / BCRC 21397 / CBS 2163 / NBRC 10782 / NRRL Y-8283 / UCD 57-17)</name>
    <name type="common">Kluyveromyces polysporus</name>
    <dbReference type="NCBI Taxonomy" id="436907"/>
    <lineage>
        <taxon>Eukaryota</taxon>
        <taxon>Fungi</taxon>
        <taxon>Dikarya</taxon>
        <taxon>Ascomycota</taxon>
        <taxon>Saccharomycotina</taxon>
        <taxon>Saccharomycetes</taxon>
        <taxon>Saccharomycetales</taxon>
        <taxon>Saccharomycetaceae</taxon>
        <taxon>Vanderwaltozyma</taxon>
    </lineage>
</organism>
<evidence type="ECO:0000256" key="1">
    <source>
        <dbReference type="ARBA" id="ARBA00004123"/>
    </source>
</evidence>
<keyword evidence="5" id="KW-0539">Nucleus</keyword>
<evidence type="ECO:0000313" key="10">
    <source>
        <dbReference type="Proteomes" id="UP000000267"/>
    </source>
</evidence>
<dbReference type="GeneID" id="5546112"/>
<dbReference type="InterPro" id="IPR051767">
    <property type="entry name" value="Nucleoporin_NUP42"/>
</dbReference>
<feature type="compositionally biased region" description="Polar residues" evidence="7">
    <location>
        <begin position="480"/>
        <end position="537"/>
    </location>
</feature>
<dbReference type="AlphaFoldDB" id="A7TIR7"/>
<feature type="region of interest" description="Disordered" evidence="7">
    <location>
        <begin position="377"/>
        <end position="406"/>
    </location>
</feature>
<feature type="compositionally biased region" description="Polar residues" evidence="7">
    <location>
        <begin position="547"/>
        <end position="569"/>
    </location>
</feature>
<gene>
    <name evidence="9" type="ORF">Kpol_1043p49</name>
</gene>
<dbReference type="EMBL" id="DS480397">
    <property type="protein sequence ID" value="EDO17859.1"/>
    <property type="molecule type" value="Genomic_DNA"/>
</dbReference>
<feature type="domain" description="C3H1-type" evidence="8">
    <location>
        <begin position="7"/>
        <end position="34"/>
    </location>
</feature>
<evidence type="ECO:0000256" key="6">
    <source>
        <dbReference type="PROSITE-ProRule" id="PRU00723"/>
    </source>
</evidence>
<dbReference type="STRING" id="436907.A7TIR7"/>
<evidence type="ECO:0000313" key="9">
    <source>
        <dbReference type="EMBL" id="EDO17859.1"/>
    </source>
</evidence>
<evidence type="ECO:0000259" key="8">
    <source>
        <dbReference type="PROSITE" id="PS50103"/>
    </source>
</evidence>
<dbReference type="OrthoDB" id="20729at2759"/>